<dbReference type="GO" id="GO:0004177">
    <property type="term" value="F:aminopeptidase activity"/>
    <property type="evidence" value="ECO:0007669"/>
    <property type="project" value="TreeGrafter"/>
</dbReference>
<organism evidence="1">
    <name type="scientific">uncultured Cytophagales bacterium</name>
    <dbReference type="NCBI Taxonomy" id="158755"/>
    <lineage>
        <taxon>Bacteria</taxon>
        <taxon>Pseudomonadati</taxon>
        <taxon>Bacteroidota</taxon>
        <taxon>Sphingobacteriia</taxon>
        <taxon>Sphingobacteriales</taxon>
        <taxon>environmental samples</taxon>
    </lineage>
</organism>
<dbReference type="EMBL" id="CADCTQ010000506">
    <property type="protein sequence ID" value="CAA9310005.1"/>
    <property type="molecule type" value="Genomic_DNA"/>
</dbReference>
<dbReference type="CDD" id="cd20170">
    <property type="entry name" value="Peptidase_M90-like"/>
    <property type="match status" value="1"/>
</dbReference>
<dbReference type="PANTHER" id="PTHR30164:SF2">
    <property type="entry name" value="PROTEIN MTFA"/>
    <property type="match status" value="1"/>
</dbReference>
<dbReference type="AlphaFoldDB" id="A0A6J4KMF5"/>
<evidence type="ECO:0008006" key="2">
    <source>
        <dbReference type="Google" id="ProtNLM"/>
    </source>
</evidence>
<protein>
    <recommendedName>
        <fullName evidence="2">Inner membrane protein</fullName>
    </recommendedName>
</protein>
<dbReference type="GO" id="GO:0008237">
    <property type="term" value="F:metallopeptidase activity"/>
    <property type="evidence" value="ECO:0007669"/>
    <property type="project" value="InterPro"/>
</dbReference>
<dbReference type="InterPro" id="IPR042252">
    <property type="entry name" value="MtfA_N"/>
</dbReference>
<dbReference type="InterPro" id="IPR024079">
    <property type="entry name" value="MetalloPept_cat_dom_sf"/>
</dbReference>
<dbReference type="PANTHER" id="PTHR30164">
    <property type="entry name" value="MTFA PEPTIDASE"/>
    <property type="match status" value="1"/>
</dbReference>
<dbReference type="Gene3D" id="1.10.472.150">
    <property type="entry name" value="Glucose-regulated metallo-peptidase M90, N-terminal domain"/>
    <property type="match status" value="1"/>
</dbReference>
<sequence>MPLVYTIVLLILIVLAICAGRELWRGAGWLRNRLFPGNAHRRKLLEKSFAYYCALSPAERRRFERRVADFLADKEFTARGDLTITEEMKTLVAACAVQLTFGLPPVRLRHFRQIILYPEAYFSTVDRRYHLGEVNAAGAIVLSWKHFVEGYRVPNDARNVGLHEMAHALLLENRTRDDGEYDFLDQRSLDHFLECAEAEHARSQRGEPALLRAYAHTNPAEFFSAAVEVFFENPAAMTREAPQLYGALKDLLHQDPARRAVPGTSGV</sequence>
<gene>
    <name evidence="1" type="ORF">AVDCRST_MAG56-6146</name>
</gene>
<dbReference type="SUPFAM" id="SSF55486">
    <property type="entry name" value="Metalloproteases ('zincins'), catalytic domain"/>
    <property type="match status" value="1"/>
</dbReference>
<reference evidence="1" key="1">
    <citation type="submission" date="2020-02" db="EMBL/GenBank/DDBJ databases">
        <authorList>
            <person name="Meier V. D."/>
        </authorList>
    </citation>
    <scope>NUCLEOTIDE SEQUENCE</scope>
    <source>
        <strain evidence="1">AVDCRST_MAG56</strain>
    </source>
</reference>
<dbReference type="Pfam" id="PF06167">
    <property type="entry name" value="Peptidase_M90"/>
    <property type="match status" value="1"/>
</dbReference>
<name>A0A6J4KMF5_9SPHI</name>
<dbReference type="Gene3D" id="3.40.390.10">
    <property type="entry name" value="Collagenase (Catalytic Domain)"/>
    <property type="match status" value="1"/>
</dbReference>
<accession>A0A6J4KMF5</accession>
<evidence type="ECO:0000313" key="1">
    <source>
        <dbReference type="EMBL" id="CAA9310005.1"/>
    </source>
</evidence>
<dbReference type="GO" id="GO:0005829">
    <property type="term" value="C:cytosol"/>
    <property type="evidence" value="ECO:0007669"/>
    <property type="project" value="TreeGrafter"/>
</dbReference>
<dbReference type="InterPro" id="IPR010384">
    <property type="entry name" value="MtfA_fam"/>
</dbReference>
<proteinExistence type="predicted"/>